<dbReference type="AlphaFoldDB" id="A0A9W3AM37"/>
<dbReference type="InterPro" id="IPR000884">
    <property type="entry name" value="TSP1_rpt"/>
</dbReference>
<evidence type="ECO:0000313" key="3">
    <source>
        <dbReference type="Proteomes" id="UP001165740"/>
    </source>
</evidence>
<dbReference type="InterPro" id="IPR020090">
    <property type="entry name" value="PTN/MK_C_dom"/>
</dbReference>
<feature type="domain" description="Pleiotrophin/Midkine C-terminal" evidence="2">
    <location>
        <begin position="331"/>
        <end position="378"/>
    </location>
</feature>
<feature type="chain" id="PRO_5044702840" evidence="1">
    <location>
        <begin position="19"/>
        <end position="428"/>
    </location>
</feature>
<dbReference type="InterPro" id="IPR020091">
    <property type="entry name" value="PTN/MK_diS_sf"/>
</dbReference>
<dbReference type="Pfam" id="PF01091">
    <property type="entry name" value="PTN_MK_C"/>
    <property type="match status" value="5"/>
</dbReference>
<feature type="domain" description="Pleiotrophin/Midkine C-terminal" evidence="2">
    <location>
        <begin position="242"/>
        <end position="284"/>
    </location>
</feature>
<dbReference type="RefSeq" id="XP_055888356.1">
    <property type="nucleotide sequence ID" value="XM_056032381.1"/>
</dbReference>
<dbReference type="RefSeq" id="XP_013062896.2">
    <property type="nucleotide sequence ID" value="XM_013207442.2"/>
</dbReference>
<accession>A0A9W3AM37</accession>
<evidence type="ECO:0000313" key="5">
    <source>
        <dbReference type="RefSeq" id="XP_055888356.1"/>
    </source>
</evidence>
<dbReference type="PANTHER" id="PTHR21050:SF1">
    <property type="entry name" value="MIDKINE AND PLEIOTROPHIN 1, ISOFORM A-RELATED"/>
    <property type="match status" value="1"/>
</dbReference>
<name>A0A9W3AM37_BIOGL</name>
<protein>
    <submittedName>
        <fullName evidence="4 5">Uncharacterized protein LOC106052146</fullName>
    </submittedName>
</protein>
<evidence type="ECO:0000313" key="7">
    <source>
        <dbReference type="RefSeq" id="XP_055888358.1"/>
    </source>
</evidence>
<feature type="domain" description="Pleiotrophin/Midkine C-terminal" evidence="2">
    <location>
        <begin position="87"/>
        <end position="142"/>
    </location>
</feature>
<evidence type="ECO:0000256" key="1">
    <source>
        <dbReference type="SAM" id="SignalP"/>
    </source>
</evidence>
<feature type="domain" description="Pleiotrophin/Midkine C-terminal" evidence="2">
    <location>
        <begin position="186"/>
        <end position="230"/>
    </location>
</feature>
<dbReference type="Proteomes" id="UP001165740">
    <property type="component" value="Chromosome 6"/>
</dbReference>
<gene>
    <name evidence="4 5 6 7" type="primary">LOC106052146</name>
</gene>
<dbReference type="KEGG" id="bgt:106052146"/>
<sequence length="428" mass="48326">MKLSQNWSMLLLVSVVLAVLVCTETRKRGANKSVCKYNKKGKEAECDTTTNTKAITFTLKKGDANTCAPTMVKQKPCNGTKKSKGNKDCKYDKQNASWSECDEATGKKKKTMPLKEGSSADCEPTQTKMKNCDKNKKMKPKKACMYEKQPWSVCDVETKQKQRDMILIKGNSTQCVPKKTITKACKKTCRYDRSGWSACDKLTRQKQRQLTPKSNSLPQCTPTVETRPCYVRAELTAAKPHKCRYMPGTWSECDPRSNTMTMVMTSKTRDPVCQKYKKLSRKCKAACKFRRGEWSECDETSQLMTRVDSLVSGSPKQCDESRQITKKCRRKCKYTFGEWGECDPVTNHRTRVKKLVDGGDQTKCLPEDIVTKPCEKKNGRERCFYGAWGEFGPCTNGVVTKNRQVLQGGVECERKAVITQACTKTPGS</sequence>
<reference evidence="4 5" key="1">
    <citation type="submission" date="2025-04" db="UniProtKB">
        <authorList>
            <consortium name="RefSeq"/>
        </authorList>
    </citation>
    <scope>IDENTIFICATION</scope>
</reference>
<organism evidence="3 5">
    <name type="scientific">Biomphalaria glabrata</name>
    <name type="common">Bloodfluke planorb</name>
    <name type="synonym">Freshwater snail</name>
    <dbReference type="NCBI Taxonomy" id="6526"/>
    <lineage>
        <taxon>Eukaryota</taxon>
        <taxon>Metazoa</taxon>
        <taxon>Spiralia</taxon>
        <taxon>Lophotrochozoa</taxon>
        <taxon>Mollusca</taxon>
        <taxon>Gastropoda</taxon>
        <taxon>Heterobranchia</taxon>
        <taxon>Euthyneura</taxon>
        <taxon>Panpulmonata</taxon>
        <taxon>Hygrophila</taxon>
        <taxon>Lymnaeoidea</taxon>
        <taxon>Planorbidae</taxon>
        <taxon>Biomphalaria</taxon>
    </lineage>
</organism>
<proteinExistence type="predicted"/>
<evidence type="ECO:0000313" key="6">
    <source>
        <dbReference type="RefSeq" id="XP_055888357.1"/>
    </source>
</evidence>
<dbReference type="Gene3D" id="2.30.90.10">
    <property type="entry name" value="Heparin-binding Growth Factor, Midkine, Chain A- C-terminal Domain"/>
    <property type="match status" value="7"/>
</dbReference>
<dbReference type="GO" id="GO:0008201">
    <property type="term" value="F:heparin binding"/>
    <property type="evidence" value="ECO:0007669"/>
    <property type="project" value="TreeGrafter"/>
</dbReference>
<dbReference type="GO" id="GO:0008083">
    <property type="term" value="F:growth factor activity"/>
    <property type="evidence" value="ECO:0007669"/>
    <property type="project" value="InterPro"/>
</dbReference>
<feature type="domain" description="Pleiotrophin/Midkine C-terminal" evidence="2">
    <location>
        <begin position="34"/>
        <end position="86"/>
    </location>
</feature>
<dbReference type="GeneID" id="106052146"/>
<dbReference type="PANTHER" id="PTHR21050">
    <property type="entry name" value="MIDKINE AND PLEIOTROPHIN 1, ISOFORM A-RELATED"/>
    <property type="match status" value="1"/>
</dbReference>
<dbReference type="InterPro" id="IPR038130">
    <property type="entry name" value="PTN/MK_C_dom_sf"/>
</dbReference>
<dbReference type="OrthoDB" id="10024128at2759"/>
<evidence type="ECO:0000259" key="2">
    <source>
        <dbReference type="Pfam" id="PF01091"/>
    </source>
</evidence>
<dbReference type="SUPFAM" id="SSF57288">
    <property type="entry name" value="Midkine"/>
    <property type="match status" value="1"/>
</dbReference>
<feature type="signal peptide" evidence="1">
    <location>
        <begin position="1"/>
        <end position="18"/>
    </location>
</feature>
<dbReference type="GO" id="GO:0005576">
    <property type="term" value="C:extracellular region"/>
    <property type="evidence" value="ECO:0007669"/>
    <property type="project" value="TreeGrafter"/>
</dbReference>
<dbReference type="RefSeq" id="XP_055888357.1">
    <property type="nucleotide sequence ID" value="XM_056032382.1"/>
</dbReference>
<keyword evidence="1" id="KW-0732">Signal</keyword>
<keyword evidence="3" id="KW-1185">Reference proteome</keyword>
<dbReference type="GO" id="GO:0048332">
    <property type="term" value="P:mesoderm morphogenesis"/>
    <property type="evidence" value="ECO:0007669"/>
    <property type="project" value="TreeGrafter"/>
</dbReference>
<dbReference type="RefSeq" id="XP_055888358.1">
    <property type="nucleotide sequence ID" value="XM_056032383.1"/>
</dbReference>
<evidence type="ECO:0000313" key="4">
    <source>
        <dbReference type="RefSeq" id="XP_013062896.2"/>
    </source>
</evidence>
<dbReference type="OMA" id="RTKPCYG"/>
<dbReference type="PROSITE" id="PS50092">
    <property type="entry name" value="TSP1"/>
    <property type="match status" value="1"/>
</dbReference>